<dbReference type="EMBL" id="JAQNDK010000004">
    <property type="protein sequence ID" value="MDC0682879.1"/>
    <property type="molecule type" value="Genomic_DNA"/>
</dbReference>
<name>A0ABT5C8W5_9BACT</name>
<dbReference type="InterPro" id="IPR015943">
    <property type="entry name" value="WD40/YVTN_repeat-like_dom_sf"/>
</dbReference>
<keyword evidence="1" id="KW-0812">Transmembrane</keyword>
<dbReference type="RefSeq" id="WP_272101031.1">
    <property type="nucleotide sequence ID" value="NZ_JAQNDK010000004.1"/>
</dbReference>
<feature type="transmembrane region" description="Helical" evidence="1">
    <location>
        <begin position="63"/>
        <end position="87"/>
    </location>
</feature>
<proteinExistence type="predicted"/>
<dbReference type="SUPFAM" id="SSF69318">
    <property type="entry name" value="Integrin alpha N-terminal domain"/>
    <property type="match status" value="1"/>
</dbReference>
<feature type="domain" description="Pyrrolo-quinoline quinone repeat" evidence="2">
    <location>
        <begin position="136"/>
        <end position="232"/>
    </location>
</feature>
<sequence length="418" mass="44260">MARIVDTRCPRCGAPLPIQAGMDAVTCQYCGARSLVDRGRKPTTAPIPQGMHVVRVAPPSSNAAGVIVMSVVVAMVVVGAAAGAFVMNASGPSRGGSTPLLGVVAKTYFSDRPMLADVNGDGTPDVIGKSNVPGGEEWIAAYDGRDGKPIWKTAALTKDAANHEARRAIVFDRMISIDALGKVQAHDLRTGTPSWSALLGEKARRLCQGDGVIVVETVDDAKHGLEPATGKRRELAKDAACKTVPSSIQEEAPGYRFARWHEFDELGLPGSHEVEGMSVSGAIIPSGPGPRFLLGGRSKGSQVGMVAAVDNKKKVLWKTVVPGVDPLTTRATGVEAGAYEGGFLVVPYDMKDHKDGTRLACFEAATGKRLWDVQVHKKSQVSSGISISANDVFFASWTALYVFSLKTGQLRYMIGTEF</sequence>
<dbReference type="Proteomes" id="UP001217485">
    <property type="component" value="Unassembled WGS sequence"/>
</dbReference>
<dbReference type="InterPro" id="IPR028994">
    <property type="entry name" value="Integrin_alpha_N"/>
</dbReference>
<dbReference type="Pfam" id="PF13360">
    <property type="entry name" value="PQQ_2"/>
    <property type="match status" value="1"/>
</dbReference>
<evidence type="ECO:0000256" key="1">
    <source>
        <dbReference type="SAM" id="Phobius"/>
    </source>
</evidence>
<dbReference type="Gene3D" id="2.130.10.10">
    <property type="entry name" value="YVTN repeat-like/Quinoprotein amine dehydrogenase"/>
    <property type="match status" value="2"/>
</dbReference>
<gene>
    <name evidence="3" type="ORF">POL72_34450</name>
</gene>
<dbReference type="PANTHER" id="PTHR34512">
    <property type="entry name" value="CELL SURFACE PROTEIN"/>
    <property type="match status" value="1"/>
</dbReference>
<protein>
    <submittedName>
        <fullName evidence="3">PQQ-binding-like beta-propeller repeat protein</fullName>
    </submittedName>
</protein>
<keyword evidence="1" id="KW-1133">Transmembrane helix</keyword>
<accession>A0ABT5C8W5</accession>
<evidence type="ECO:0000313" key="3">
    <source>
        <dbReference type="EMBL" id="MDC0682879.1"/>
    </source>
</evidence>
<dbReference type="InterPro" id="IPR002372">
    <property type="entry name" value="PQQ_rpt_dom"/>
</dbReference>
<evidence type="ECO:0000259" key="2">
    <source>
        <dbReference type="Pfam" id="PF13360"/>
    </source>
</evidence>
<comment type="caution">
    <text evidence="3">The sequence shown here is derived from an EMBL/GenBank/DDBJ whole genome shotgun (WGS) entry which is preliminary data.</text>
</comment>
<organism evidence="3 4">
    <name type="scientific">Sorangium atrum</name>
    <dbReference type="NCBI Taxonomy" id="2995308"/>
    <lineage>
        <taxon>Bacteria</taxon>
        <taxon>Pseudomonadati</taxon>
        <taxon>Myxococcota</taxon>
        <taxon>Polyangia</taxon>
        <taxon>Polyangiales</taxon>
        <taxon>Polyangiaceae</taxon>
        <taxon>Sorangium</taxon>
    </lineage>
</organism>
<dbReference type="PANTHER" id="PTHR34512:SF30">
    <property type="entry name" value="OUTER MEMBRANE PROTEIN ASSEMBLY FACTOR BAMB"/>
    <property type="match status" value="1"/>
</dbReference>
<keyword evidence="4" id="KW-1185">Reference proteome</keyword>
<evidence type="ECO:0000313" key="4">
    <source>
        <dbReference type="Proteomes" id="UP001217485"/>
    </source>
</evidence>
<dbReference type="InterPro" id="IPR011047">
    <property type="entry name" value="Quinoprotein_ADH-like_sf"/>
</dbReference>
<dbReference type="SUPFAM" id="SSF50998">
    <property type="entry name" value="Quinoprotein alcohol dehydrogenase-like"/>
    <property type="match status" value="1"/>
</dbReference>
<keyword evidence="1" id="KW-0472">Membrane</keyword>
<reference evidence="3 4" key="1">
    <citation type="submission" date="2023-01" db="EMBL/GenBank/DDBJ databases">
        <title>Minimal conservation of predation-associated metabolite biosynthetic gene clusters underscores biosynthetic potential of Myxococcota including descriptions for ten novel species: Archangium lansinium sp. nov., Myxococcus landrumus sp. nov., Nannocystis bai.</title>
        <authorList>
            <person name="Ahearne A."/>
            <person name="Stevens C."/>
            <person name="Dowd S."/>
        </authorList>
    </citation>
    <scope>NUCLEOTIDE SEQUENCE [LARGE SCALE GENOMIC DNA]</scope>
    <source>
        <strain evidence="3 4">WIWO2</strain>
    </source>
</reference>